<evidence type="ECO:0000256" key="6">
    <source>
        <dbReference type="ARBA" id="ARBA00022741"/>
    </source>
</evidence>
<dbReference type="InterPro" id="IPR018094">
    <property type="entry name" value="Thymidylate_kinase"/>
</dbReference>
<gene>
    <name evidence="10 12" type="primary">tmk</name>
    <name evidence="12" type="ORF">GHK86_08230</name>
</gene>
<comment type="similarity">
    <text evidence="1 10">Belongs to the thymidylate kinase family.</text>
</comment>
<comment type="catalytic activity">
    <reaction evidence="9 10">
        <text>dTMP + ATP = dTDP + ADP</text>
        <dbReference type="Rhea" id="RHEA:13517"/>
        <dbReference type="ChEBI" id="CHEBI:30616"/>
        <dbReference type="ChEBI" id="CHEBI:58369"/>
        <dbReference type="ChEBI" id="CHEBI:63528"/>
        <dbReference type="ChEBI" id="CHEBI:456216"/>
        <dbReference type="EC" id="2.7.4.9"/>
    </reaction>
</comment>
<dbReference type="SUPFAM" id="SSF52540">
    <property type="entry name" value="P-loop containing nucleoside triphosphate hydrolases"/>
    <property type="match status" value="1"/>
</dbReference>
<reference evidence="12 13" key="1">
    <citation type="submission" date="2019-11" db="EMBL/GenBank/DDBJ databases">
        <title>Acidiferrimicrobium australis gen. nov., sp. nov., an acidophilic and obligately heterotrophic, member of the Actinobacteria that catalyses dissimilatory oxido- reduction of iron isolated from metal-rich acidic water in Chile.</title>
        <authorList>
            <person name="Gonzalez D."/>
            <person name="Huber K."/>
            <person name="Hedrich S."/>
            <person name="Rojas-Villalobos C."/>
            <person name="Quatrini R."/>
            <person name="Dinamarca M.A."/>
            <person name="Schwarz A."/>
            <person name="Canales C."/>
            <person name="Nancucheo I."/>
        </authorList>
    </citation>
    <scope>NUCLEOTIDE SEQUENCE [LARGE SCALE GENOMIC DNA]</scope>
    <source>
        <strain evidence="12 13">USS-CCA1</strain>
    </source>
</reference>
<keyword evidence="6 10" id="KW-0547">Nucleotide-binding</keyword>
<evidence type="ECO:0000313" key="12">
    <source>
        <dbReference type="EMBL" id="MST32707.1"/>
    </source>
</evidence>
<feature type="domain" description="Thymidylate kinase-like" evidence="11">
    <location>
        <begin position="18"/>
        <end position="211"/>
    </location>
</feature>
<protein>
    <recommendedName>
        <fullName evidence="3 10">Thymidylate kinase</fullName>
        <ecNumber evidence="2 10">2.7.4.9</ecNumber>
    </recommendedName>
    <alternativeName>
        <fullName evidence="10">dTMP kinase</fullName>
    </alternativeName>
</protein>
<evidence type="ECO:0000256" key="2">
    <source>
        <dbReference type="ARBA" id="ARBA00012980"/>
    </source>
</evidence>
<dbReference type="InterPro" id="IPR027417">
    <property type="entry name" value="P-loop_NTPase"/>
</dbReference>
<dbReference type="InterPro" id="IPR018095">
    <property type="entry name" value="Thymidylate_kin_CS"/>
</dbReference>
<comment type="function">
    <text evidence="10">Phosphorylation of dTMP to form dTDP in both de novo and salvage pathways of dTTP synthesis.</text>
</comment>
<dbReference type="InterPro" id="IPR039430">
    <property type="entry name" value="Thymidylate_kin-like_dom"/>
</dbReference>
<evidence type="ECO:0000313" key="13">
    <source>
        <dbReference type="Proteomes" id="UP000437736"/>
    </source>
</evidence>
<sequence>MSGAAASPGAAGGRFIVLEGGEASGKSTQAARLAERLGALLTREPGGTPLGERIRSLLLDPAPSPDPSAPGGAGGLAPRTEALLLLAARAEHVAAVIRPALEAGADVVCDRFAGSTLAYQGWGRGLPVAELRSLSEWAAAGCEPDLVVLLQVPPEVGAARLAARGRAADRMEGAGASFFERVEEGFAALAAADPDRWAVVDGDGTVDAVADRVAAAVAERLAARAPGVT</sequence>
<evidence type="ECO:0000256" key="1">
    <source>
        <dbReference type="ARBA" id="ARBA00009776"/>
    </source>
</evidence>
<dbReference type="GO" id="GO:0004798">
    <property type="term" value="F:dTMP kinase activity"/>
    <property type="evidence" value="ECO:0007669"/>
    <property type="project" value="UniProtKB-EC"/>
</dbReference>
<evidence type="ECO:0000256" key="4">
    <source>
        <dbReference type="ARBA" id="ARBA00022679"/>
    </source>
</evidence>
<dbReference type="PROSITE" id="PS01331">
    <property type="entry name" value="THYMIDYLATE_KINASE"/>
    <property type="match status" value="1"/>
</dbReference>
<dbReference type="PANTHER" id="PTHR10344:SF4">
    <property type="entry name" value="UMP-CMP KINASE 2, MITOCHONDRIAL"/>
    <property type="match status" value="1"/>
</dbReference>
<dbReference type="CDD" id="cd01672">
    <property type="entry name" value="TMPK"/>
    <property type="match status" value="1"/>
</dbReference>
<organism evidence="12 13">
    <name type="scientific">Acidiferrimicrobium australe</name>
    <dbReference type="NCBI Taxonomy" id="2664430"/>
    <lineage>
        <taxon>Bacteria</taxon>
        <taxon>Bacillati</taxon>
        <taxon>Actinomycetota</taxon>
        <taxon>Acidimicrobiia</taxon>
        <taxon>Acidimicrobiales</taxon>
        <taxon>Acidimicrobiaceae</taxon>
        <taxon>Acidiferrimicrobium</taxon>
    </lineage>
</organism>
<evidence type="ECO:0000259" key="11">
    <source>
        <dbReference type="Pfam" id="PF02223"/>
    </source>
</evidence>
<dbReference type="EMBL" id="WJHE01000366">
    <property type="protein sequence ID" value="MST32707.1"/>
    <property type="molecule type" value="Genomic_DNA"/>
</dbReference>
<proteinExistence type="inferred from homology"/>
<dbReference type="Pfam" id="PF02223">
    <property type="entry name" value="Thymidylate_kin"/>
    <property type="match status" value="1"/>
</dbReference>
<feature type="binding site" evidence="10">
    <location>
        <begin position="20"/>
        <end position="27"/>
    </location>
    <ligand>
        <name>ATP</name>
        <dbReference type="ChEBI" id="CHEBI:30616"/>
    </ligand>
</feature>
<comment type="caution">
    <text evidence="12">The sequence shown here is derived from an EMBL/GenBank/DDBJ whole genome shotgun (WGS) entry which is preliminary data.</text>
</comment>
<dbReference type="HAMAP" id="MF_00165">
    <property type="entry name" value="Thymidylate_kinase"/>
    <property type="match status" value="1"/>
</dbReference>
<accession>A0ABW9QSP8</accession>
<keyword evidence="13" id="KW-1185">Reference proteome</keyword>
<keyword evidence="5 10" id="KW-0545">Nucleotide biosynthesis</keyword>
<dbReference type="PANTHER" id="PTHR10344">
    <property type="entry name" value="THYMIDYLATE KINASE"/>
    <property type="match status" value="1"/>
</dbReference>
<evidence type="ECO:0000256" key="10">
    <source>
        <dbReference type="HAMAP-Rule" id="MF_00165"/>
    </source>
</evidence>
<keyword evidence="8 10" id="KW-0067">ATP-binding</keyword>
<dbReference type="NCBIfam" id="TIGR00041">
    <property type="entry name" value="DTMP_kinase"/>
    <property type="match status" value="1"/>
</dbReference>
<dbReference type="Proteomes" id="UP000437736">
    <property type="component" value="Unassembled WGS sequence"/>
</dbReference>
<evidence type="ECO:0000256" key="7">
    <source>
        <dbReference type="ARBA" id="ARBA00022777"/>
    </source>
</evidence>
<evidence type="ECO:0000256" key="3">
    <source>
        <dbReference type="ARBA" id="ARBA00017144"/>
    </source>
</evidence>
<name>A0ABW9QSP8_9ACTN</name>
<evidence type="ECO:0000256" key="8">
    <source>
        <dbReference type="ARBA" id="ARBA00022840"/>
    </source>
</evidence>
<keyword evidence="4 10" id="KW-0808">Transferase</keyword>
<dbReference type="EC" id="2.7.4.9" evidence="2 10"/>
<dbReference type="Gene3D" id="3.40.50.300">
    <property type="entry name" value="P-loop containing nucleotide triphosphate hydrolases"/>
    <property type="match status" value="1"/>
</dbReference>
<evidence type="ECO:0000256" key="5">
    <source>
        <dbReference type="ARBA" id="ARBA00022727"/>
    </source>
</evidence>
<evidence type="ECO:0000256" key="9">
    <source>
        <dbReference type="ARBA" id="ARBA00048743"/>
    </source>
</evidence>
<keyword evidence="7 10" id="KW-0418">Kinase</keyword>